<dbReference type="RefSeq" id="WP_109093914.1">
    <property type="nucleotide sequence ID" value="NZ_CAMELQ010000059.1"/>
</dbReference>
<evidence type="ECO:0000313" key="3">
    <source>
        <dbReference type="Proteomes" id="UP000245283"/>
    </source>
</evidence>
<protein>
    <recommendedName>
        <fullName evidence="4">DUF624 domain-containing protein</fullName>
    </recommendedName>
</protein>
<dbReference type="InterPro" id="IPR006938">
    <property type="entry name" value="DUF624"/>
</dbReference>
<feature type="transmembrane region" description="Helical" evidence="1">
    <location>
        <begin position="151"/>
        <end position="168"/>
    </location>
</feature>
<comment type="caution">
    <text evidence="2">The sequence shown here is derived from an EMBL/GenBank/DDBJ whole genome shotgun (WGS) entry which is preliminary data.</text>
</comment>
<keyword evidence="1" id="KW-1133">Transmembrane helix</keyword>
<evidence type="ECO:0000313" key="2">
    <source>
        <dbReference type="EMBL" id="PWF26087.1"/>
    </source>
</evidence>
<keyword evidence="1" id="KW-0812">Transmembrane</keyword>
<dbReference type="EMBL" id="QETB01000004">
    <property type="protein sequence ID" value="PWF26087.1"/>
    <property type="molecule type" value="Genomic_DNA"/>
</dbReference>
<reference evidence="3" key="1">
    <citation type="submission" date="2018-05" db="EMBL/GenBank/DDBJ databases">
        <authorList>
            <person name="Li Y."/>
        </authorList>
    </citation>
    <scope>NUCLEOTIDE SEQUENCE [LARGE SCALE GENOMIC DNA]</scope>
    <source>
        <strain evidence="3">sk1b4</strain>
    </source>
</reference>
<dbReference type="OrthoDB" id="4420878at2"/>
<proteinExistence type="predicted"/>
<name>A0A2V1K7C3_9ACTO</name>
<dbReference type="AlphaFoldDB" id="A0A2V1K7C3"/>
<accession>A0A2V1K7C3</accession>
<evidence type="ECO:0008006" key="4">
    <source>
        <dbReference type="Google" id="ProtNLM"/>
    </source>
</evidence>
<dbReference type="Proteomes" id="UP000245283">
    <property type="component" value="Unassembled WGS sequence"/>
</dbReference>
<sequence>MGPQSSFYRGLSSLTDVVLINIVTLIGCLPIVTAGAALTAANRVMSEMVRDAESYVIRTWWRSFKTNLRQSLVWWVPAALLLAGAWLQNWMLGGTTNASTAGALTALILVAILIITALLVWILPLTAFFTNSALGHLGNAATLSMRYPGRTVLCLVVTFAPALIFVALPGARTAAAWFMVVLGVAFVNYLNALIQKPVISGLLRASASS</sequence>
<feature type="transmembrane region" description="Helical" evidence="1">
    <location>
        <begin position="103"/>
        <end position="130"/>
    </location>
</feature>
<feature type="transmembrane region" description="Helical" evidence="1">
    <location>
        <begin position="72"/>
        <end position="91"/>
    </location>
</feature>
<keyword evidence="1" id="KW-0472">Membrane</keyword>
<feature type="transmembrane region" description="Helical" evidence="1">
    <location>
        <begin position="20"/>
        <end position="41"/>
    </location>
</feature>
<dbReference type="Pfam" id="PF04854">
    <property type="entry name" value="DUF624"/>
    <property type="match status" value="1"/>
</dbReference>
<organism evidence="2 3">
    <name type="scientific">Ancrocorticia populi</name>
    <dbReference type="NCBI Taxonomy" id="2175228"/>
    <lineage>
        <taxon>Bacteria</taxon>
        <taxon>Bacillati</taxon>
        <taxon>Actinomycetota</taxon>
        <taxon>Actinomycetes</taxon>
        <taxon>Actinomycetales</taxon>
        <taxon>Actinomycetaceae</taxon>
        <taxon>Ancrocorticia</taxon>
    </lineage>
</organism>
<feature type="transmembrane region" description="Helical" evidence="1">
    <location>
        <begin position="174"/>
        <end position="194"/>
    </location>
</feature>
<keyword evidence="3" id="KW-1185">Reference proteome</keyword>
<evidence type="ECO:0000256" key="1">
    <source>
        <dbReference type="SAM" id="Phobius"/>
    </source>
</evidence>
<gene>
    <name evidence="2" type="ORF">DD236_08365</name>
</gene>